<dbReference type="Proteomes" id="UP001221898">
    <property type="component" value="Unassembled WGS sequence"/>
</dbReference>
<protein>
    <submittedName>
        <fullName evidence="1">Uncharacterized protein</fullName>
    </submittedName>
</protein>
<dbReference type="EMBL" id="JAINUG010000102">
    <property type="protein sequence ID" value="KAJ8396955.1"/>
    <property type="molecule type" value="Genomic_DNA"/>
</dbReference>
<name>A0AAD7S6L3_9TELE</name>
<evidence type="ECO:0000313" key="2">
    <source>
        <dbReference type="Proteomes" id="UP001221898"/>
    </source>
</evidence>
<evidence type="ECO:0000313" key="1">
    <source>
        <dbReference type="EMBL" id="KAJ8396955.1"/>
    </source>
</evidence>
<keyword evidence="2" id="KW-1185">Reference proteome</keyword>
<gene>
    <name evidence="1" type="ORF">AAFF_G00012780</name>
</gene>
<accession>A0AAD7S6L3</accession>
<comment type="caution">
    <text evidence="1">The sequence shown here is derived from an EMBL/GenBank/DDBJ whole genome shotgun (WGS) entry which is preliminary data.</text>
</comment>
<sequence length="124" mass="14003">MRWHGNAPRLTPASKTVKRDCSGARAGAWFLTDGFALRERRVFVLQRGPSRLLAREAAEPQPGLSELIYRSRLRRRVTVKRVADAPAAPIAEAHAVPITAHYTQKKKAFLHEKQLVRKIRDLGD</sequence>
<reference evidence="1" key="1">
    <citation type="journal article" date="2023" name="Science">
        <title>Genome structures resolve the early diversification of teleost fishes.</title>
        <authorList>
            <person name="Parey E."/>
            <person name="Louis A."/>
            <person name="Montfort J."/>
            <person name="Bouchez O."/>
            <person name="Roques C."/>
            <person name="Iampietro C."/>
            <person name="Lluch J."/>
            <person name="Castinel A."/>
            <person name="Donnadieu C."/>
            <person name="Desvignes T."/>
            <person name="Floi Bucao C."/>
            <person name="Jouanno E."/>
            <person name="Wen M."/>
            <person name="Mejri S."/>
            <person name="Dirks R."/>
            <person name="Jansen H."/>
            <person name="Henkel C."/>
            <person name="Chen W.J."/>
            <person name="Zahm M."/>
            <person name="Cabau C."/>
            <person name="Klopp C."/>
            <person name="Thompson A.W."/>
            <person name="Robinson-Rechavi M."/>
            <person name="Braasch I."/>
            <person name="Lecointre G."/>
            <person name="Bobe J."/>
            <person name="Postlethwait J.H."/>
            <person name="Berthelot C."/>
            <person name="Roest Crollius H."/>
            <person name="Guiguen Y."/>
        </authorList>
    </citation>
    <scope>NUCLEOTIDE SEQUENCE</scope>
    <source>
        <strain evidence="1">NC1722</strain>
    </source>
</reference>
<proteinExistence type="predicted"/>
<organism evidence="1 2">
    <name type="scientific">Aldrovandia affinis</name>
    <dbReference type="NCBI Taxonomy" id="143900"/>
    <lineage>
        <taxon>Eukaryota</taxon>
        <taxon>Metazoa</taxon>
        <taxon>Chordata</taxon>
        <taxon>Craniata</taxon>
        <taxon>Vertebrata</taxon>
        <taxon>Euteleostomi</taxon>
        <taxon>Actinopterygii</taxon>
        <taxon>Neopterygii</taxon>
        <taxon>Teleostei</taxon>
        <taxon>Notacanthiformes</taxon>
        <taxon>Halosauridae</taxon>
        <taxon>Aldrovandia</taxon>
    </lineage>
</organism>
<dbReference type="AlphaFoldDB" id="A0AAD7S6L3"/>